<evidence type="ECO:0000256" key="4">
    <source>
        <dbReference type="SAM" id="MobiDB-lite"/>
    </source>
</evidence>
<comment type="function">
    <text evidence="3">Cadherins are calcium-dependent cell adhesion proteins.</text>
</comment>
<keyword evidence="7" id="KW-1185">Reference proteome</keyword>
<evidence type="ECO:0000256" key="2">
    <source>
        <dbReference type="ARBA" id="ARBA00022989"/>
    </source>
</evidence>
<comment type="caution">
    <text evidence="6">The sequence shown here is derived from an EMBL/GenBank/DDBJ whole genome shotgun (WGS) entry which is preliminary data.</text>
</comment>
<evidence type="ECO:0000256" key="1">
    <source>
        <dbReference type="ARBA" id="ARBA00022692"/>
    </source>
</evidence>
<dbReference type="EMBL" id="JAWQEG010007855">
    <property type="protein sequence ID" value="KAK3851535.1"/>
    <property type="molecule type" value="Genomic_DNA"/>
</dbReference>
<feature type="compositionally biased region" description="Polar residues" evidence="4">
    <location>
        <begin position="179"/>
        <end position="193"/>
    </location>
</feature>
<gene>
    <name evidence="6" type="ORF">Pcinc_041826</name>
</gene>
<organism evidence="6 7">
    <name type="scientific">Petrolisthes cinctipes</name>
    <name type="common">Flat porcelain crab</name>
    <dbReference type="NCBI Taxonomy" id="88211"/>
    <lineage>
        <taxon>Eukaryota</taxon>
        <taxon>Metazoa</taxon>
        <taxon>Ecdysozoa</taxon>
        <taxon>Arthropoda</taxon>
        <taxon>Crustacea</taxon>
        <taxon>Multicrustacea</taxon>
        <taxon>Malacostraca</taxon>
        <taxon>Eumalacostraca</taxon>
        <taxon>Eucarida</taxon>
        <taxon>Decapoda</taxon>
        <taxon>Pleocyemata</taxon>
        <taxon>Anomura</taxon>
        <taxon>Galatheoidea</taxon>
        <taxon>Porcellanidae</taxon>
        <taxon>Petrolisthes</taxon>
    </lineage>
</organism>
<feature type="compositionally biased region" description="Low complexity" evidence="4">
    <location>
        <begin position="150"/>
        <end position="164"/>
    </location>
</feature>
<evidence type="ECO:0000313" key="6">
    <source>
        <dbReference type="EMBL" id="KAK3851535.1"/>
    </source>
</evidence>
<proteinExistence type="predicted"/>
<dbReference type="Proteomes" id="UP001286313">
    <property type="component" value="Unassembled WGS sequence"/>
</dbReference>
<name>A0AAE1EHY9_PETCI</name>
<dbReference type="InterPro" id="IPR027397">
    <property type="entry name" value="Catenin-bd_sf"/>
</dbReference>
<dbReference type="GO" id="GO:0007156">
    <property type="term" value="P:homophilic cell adhesion via plasma membrane adhesion molecules"/>
    <property type="evidence" value="ECO:0007669"/>
    <property type="project" value="InterPro"/>
</dbReference>
<evidence type="ECO:0000313" key="7">
    <source>
        <dbReference type="Proteomes" id="UP001286313"/>
    </source>
</evidence>
<feature type="compositionally biased region" description="Basic and acidic residues" evidence="4">
    <location>
        <begin position="1"/>
        <end position="19"/>
    </location>
</feature>
<feature type="region of interest" description="Disordered" evidence="4">
    <location>
        <begin position="1"/>
        <end position="27"/>
    </location>
</feature>
<protein>
    <recommendedName>
        <fullName evidence="5">Cadherin Y-type LIR-motif domain-containing protein</fullName>
    </recommendedName>
</protein>
<accession>A0AAE1EHY9</accession>
<dbReference type="Gene3D" id="4.10.900.10">
    <property type="entry name" value="TCF3-CBD (Catenin binding domain)"/>
    <property type="match status" value="1"/>
</dbReference>
<evidence type="ECO:0000259" key="5">
    <source>
        <dbReference type="Pfam" id="PF01049"/>
    </source>
</evidence>
<dbReference type="AlphaFoldDB" id="A0AAE1EHY9"/>
<dbReference type="GO" id="GO:0005509">
    <property type="term" value="F:calcium ion binding"/>
    <property type="evidence" value="ECO:0007669"/>
    <property type="project" value="InterPro"/>
</dbReference>
<feature type="region of interest" description="Disordered" evidence="4">
    <location>
        <begin position="115"/>
        <end position="209"/>
    </location>
</feature>
<sequence length="209" mass="22925">MHEGLYGDSDHLARREENGRTPGVGVVAAAKQRRQAPLAPMSEDLSIGDFINTNIKKVDKDSSDFDNVRHYCYEGDEMSIASLSSIGSGGSVESDSTFDYKTDWGQRFEKLNDIYRRDSDEEDDSDFEFPSVPRQRKRASLPPRVKETRPPTSSPAHSPSAVGDLGPGPGPDLDTFDPSSQITRGPQRGQSEAFSPAAPVTTVDKESWC</sequence>
<feature type="domain" description="Cadherin Y-type LIR-motif" evidence="5">
    <location>
        <begin position="59"/>
        <end position="115"/>
    </location>
</feature>
<dbReference type="GO" id="GO:0009887">
    <property type="term" value="P:animal organ morphogenesis"/>
    <property type="evidence" value="ECO:0007669"/>
    <property type="project" value="UniProtKB-ARBA"/>
</dbReference>
<keyword evidence="1" id="KW-0812">Transmembrane</keyword>
<reference evidence="6" key="1">
    <citation type="submission" date="2023-10" db="EMBL/GenBank/DDBJ databases">
        <title>Genome assemblies of two species of porcelain crab, Petrolisthes cinctipes and Petrolisthes manimaculis (Anomura: Porcellanidae).</title>
        <authorList>
            <person name="Angst P."/>
        </authorList>
    </citation>
    <scope>NUCLEOTIDE SEQUENCE</scope>
    <source>
        <strain evidence="6">PB745_01</strain>
        <tissue evidence="6">Gill</tissue>
    </source>
</reference>
<evidence type="ECO:0000256" key="3">
    <source>
        <dbReference type="RuleBase" id="RU004357"/>
    </source>
</evidence>
<dbReference type="Pfam" id="PF01049">
    <property type="entry name" value="CADH_Y-type_LIR"/>
    <property type="match status" value="1"/>
</dbReference>
<keyword evidence="2" id="KW-1133">Transmembrane helix</keyword>
<keyword evidence="2" id="KW-0472">Membrane</keyword>
<dbReference type="InterPro" id="IPR000233">
    <property type="entry name" value="Cadherin_Y-type_LIR"/>
</dbReference>